<dbReference type="InterPro" id="IPR000847">
    <property type="entry name" value="LysR_HTH_N"/>
</dbReference>
<dbReference type="GO" id="GO:0000976">
    <property type="term" value="F:transcription cis-regulatory region binding"/>
    <property type="evidence" value="ECO:0007669"/>
    <property type="project" value="TreeGrafter"/>
</dbReference>
<keyword evidence="7" id="KW-1185">Reference proteome</keyword>
<dbReference type="GO" id="GO:0003700">
    <property type="term" value="F:DNA-binding transcription factor activity"/>
    <property type="evidence" value="ECO:0007669"/>
    <property type="project" value="InterPro"/>
</dbReference>
<dbReference type="PANTHER" id="PTHR30126">
    <property type="entry name" value="HTH-TYPE TRANSCRIPTIONAL REGULATOR"/>
    <property type="match status" value="1"/>
</dbReference>
<feature type="domain" description="HTH lysR-type" evidence="5">
    <location>
        <begin position="11"/>
        <end position="68"/>
    </location>
</feature>
<organism evidence="6 7">
    <name type="scientific">Enterovirga aerilata</name>
    <dbReference type="NCBI Taxonomy" id="2730920"/>
    <lineage>
        <taxon>Bacteria</taxon>
        <taxon>Pseudomonadati</taxon>
        <taxon>Pseudomonadota</taxon>
        <taxon>Alphaproteobacteria</taxon>
        <taxon>Hyphomicrobiales</taxon>
        <taxon>Methylobacteriaceae</taxon>
        <taxon>Enterovirga</taxon>
    </lineage>
</organism>
<dbReference type="PROSITE" id="PS50931">
    <property type="entry name" value="HTH_LYSR"/>
    <property type="match status" value="1"/>
</dbReference>
<evidence type="ECO:0000256" key="3">
    <source>
        <dbReference type="ARBA" id="ARBA00023125"/>
    </source>
</evidence>
<evidence type="ECO:0000256" key="2">
    <source>
        <dbReference type="ARBA" id="ARBA00023015"/>
    </source>
</evidence>
<keyword evidence="3" id="KW-0238">DNA-binding</keyword>
<protein>
    <submittedName>
        <fullName evidence="6">LysR family transcriptional regulator</fullName>
    </submittedName>
</protein>
<comment type="similarity">
    <text evidence="1">Belongs to the LysR transcriptional regulatory family.</text>
</comment>
<sequence length="302" mass="31915">MRDISGDLGSLDFPSLETLAEVVELGSFTAAARRRGVSQPAVSMQVRQLERRLGVRLLERLGRGVTPTAAGQELLVHFRAAKAELSRGLAAVASHQSGGAGRVRIGTGATACIYLLPPLLRALRRAMPGLSIVVQTGNTADILRLIGENALDVGLLTLPAGGRAFSVEPVCRDPLLLVEAADAPVLPSPPPAILAREPLVLYEPGGNTRGIVDAWFAAASLSPRPLMQLGSVEAIKELVGAGLGCSILPAPALTRPAAETRLRSRPLVPPLERSLGIVLRRDKILDRGLREAVQALRLLRAQ</sequence>
<dbReference type="Proteomes" id="UP000564885">
    <property type="component" value="Unassembled WGS sequence"/>
</dbReference>
<dbReference type="AlphaFoldDB" id="A0A849HWY0"/>
<keyword evidence="2" id="KW-0805">Transcription regulation</keyword>
<dbReference type="CDD" id="cd05466">
    <property type="entry name" value="PBP2_LTTR_substrate"/>
    <property type="match status" value="1"/>
</dbReference>
<dbReference type="FunFam" id="1.10.10.10:FF:000001">
    <property type="entry name" value="LysR family transcriptional regulator"/>
    <property type="match status" value="1"/>
</dbReference>
<dbReference type="Pfam" id="PF00126">
    <property type="entry name" value="HTH_1"/>
    <property type="match status" value="1"/>
</dbReference>
<dbReference type="SUPFAM" id="SSF53850">
    <property type="entry name" value="Periplasmic binding protein-like II"/>
    <property type="match status" value="1"/>
</dbReference>
<evidence type="ECO:0000256" key="4">
    <source>
        <dbReference type="ARBA" id="ARBA00023163"/>
    </source>
</evidence>
<accession>A0A849HWY0</accession>
<evidence type="ECO:0000313" key="6">
    <source>
        <dbReference type="EMBL" id="NNM72046.1"/>
    </source>
</evidence>
<dbReference type="RefSeq" id="WP_171218179.1">
    <property type="nucleotide sequence ID" value="NZ_JABEPP010000002.1"/>
</dbReference>
<evidence type="ECO:0000256" key="1">
    <source>
        <dbReference type="ARBA" id="ARBA00009437"/>
    </source>
</evidence>
<dbReference type="SUPFAM" id="SSF46785">
    <property type="entry name" value="Winged helix' DNA-binding domain"/>
    <property type="match status" value="1"/>
</dbReference>
<dbReference type="PRINTS" id="PR00039">
    <property type="entry name" value="HTHLYSR"/>
</dbReference>
<dbReference type="InterPro" id="IPR005119">
    <property type="entry name" value="LysR_subst-bd"/>
</dbReference>
<keyword evidence="4" id="KW-0804">Transcription</keyword>
<dbReference type="InterPro" id="IPR036390">
    <property type="entry name" value="WH_DNA-bd_sf"/>
</dbReference>
<evidence type="ECO:0000259" key="5">
    <source>
        <dbReference type="PROSITE" id="PS50931"/>
    </source>
</evidence>
<comment type="caution">
    <text evidence="6">The sequence shown here is derived from an EMBL/GenBank/DDBJ whole genome shotgun (WGS) entry which is preliminary data.</text>
</comment>
<dbReference type="Gene3D" id="1.10.10.10">
    <property type="entry name" value="Winged helix-like DNA-binding domain superfamily/Winged helix DNA-binding domain"/>
    <property type="match status" value="1"/>
</dbReference>
<dbReference type="EMBL" id="JABEPP010000002">
    <property type="protein sequence ID" value="NNM72046.1"/>
    <property type="molecule type" value="Genomic_DNA"/>
</dbReference>
<dbReference type="PANTHER" id="PTHR30126:SF39">
    <property type="entry name" value="HTH-TYPE TRANSCRIPTIONAL REGULATOR CYSL"/>
    <property type="match status" value="1"/>
</dbReference>
<dbReference type="Gene3D" id="3.40.190.10">
    <property type="entry name" value="Periplasmic binding protein-like II"/>
    <property type="match status" value="2"/>
</dbReference>
<reference evidence="6 7" key="1">
    <citation type="submission" date="2020-04" db="EMBL/GenBank/DDBJ databases">
        <title>Enterovirga sp. isolate from soil.</title>
        <authorList>
            <person name="Chea S."/>
            <person name="Kim D.-U."/>
        </authorList>
    </citation>
    <scope>NUCLEOTIDE SEQUENCE [LARGE SCALE GENOMIC DNA]</scope>
    <source>
        <strain evidence="6 7">DB1703</strain>
    </source>
</reference>
<evidence type="ECO:0000313" key="7">
    <source>
        <dbReference type="Proteomes" id="UP000564885"/>
    </source>
</evidence>
<dbReference type="Pfam" id="PF03466">
    <property type="entry name" value="LysR_substrate"/>
    <property type="match status" value="1"/>
</dbReference>
<proteinExistence type="inferred from homology"/>
<name>A0A849HWY0_9HYPH</name>
<gene>
    <name evidence="6" type="ORF">HJG44_06515</name>
</gene>
<dbReference type="InterPro" id="IPR036388">
    <property type="entry name" value="WH-like_DNA-bd_sf"/>
</dbReference>